<dbReference type="AlphaFoldDB" id="A0AAJ0GJE5"/>
<reference evidence="1" key="1">
    <citation type="submission" date="2023-04" db="EMBL/GenBank/DDBJ databases">
        <title>Black Yeasts Isolated from many extreme environments.</title>
        <authorList>
            <person name="Coleine C."/>
            <person name="Stajich J.E."/>
            <person name="Selbmann L."/>
        </authorList>
    </citation>
    <scope>NUCLEOTIDE SEQUENCE</scope>
    <source>
        <strain evidence="1">CCFEE 5312</strain>
    </source>
</reference>
<organism evidence="1 2">
    <name type="scientific">Extremus antarcticus</name>
    <dbReference type="NCBI Taxonomy" id="702011"/>
    <lineage>
        <taxon>Eukaryota</taxon>
        <taxon>Fungi</taxon>
        <taxon>Dikarya</taxon>
        <taxon>Ascomycota</taxon>
        <taxon>Pezizomycotina</taxon>
        <taxon>Dothideomycetes</taxon>
        <taxon>Dothideomycetidae</taxon>
        <taxon>Mycosphaerellales</taxon>
        <taxon>Extremaceae</taxon>
        <taxon>Extremus</taxon>
    </lineage>
</organism>
<name>A0AAJ0GJE5_9PEZI</name>
<gene>
    <name evidence="1" type="ORF">LTR09_000223</name>
</gene>
<evidence type="ECO:0000313" key="1">
    <source>
        <dbReference type="EMBL" id="KAK3058658.1"/>
    </source>
</evidence>
<sequence length="370" mass="41858">MSIQPTPSPFETVPEELLVMIQEEVLIKSEPDEGSEQTADATSNFFHPSIWYREGGFPMLKNLRMACREYTYLPRLLSDLFKTIRLVSTPPNLRLHQMTDLSVFMSKQWHSIHGHMFYIKPCEDVLFSAILTSLSTARSSAKLLNLANNTANSFKWATDGQLARMDLSNLQTLVFHPTVEGSCIGQDDKIFHSSKALRTILKRCAQSIEYSSIGATCPVYWPQPSRSTPVLPRLRELHIGEFGHLHLADFATLLRTGCPSLQKLTLTLPKRLPGSGSSTHVWRPIREHPRRMQVDLVDIEGLGGWKITFSHFTGDQCRYPRYDELGGKSLQYALANHLYGVDGWEDDCHMFDIAGGEAAWETSDEEAEEE</sequence>
<proteinExistence type="predicted"/>
<comment type="caution">
    <text evidence="1">The sequence shown here is derived from an EMBL/GenBank/DDBJ whole genome shotgun (WGS) entry which is preliminary data.</text>
</comment>
<keyword evidence="2" id="KW-1185">Reference proteome</keyword>
<accession>A0AAJ0GJE5</accession>
<evidence type="ECO:0000313" key="2">
    <source>
        <dbReference type="Proteomes" id="UP001271007"/>
    </source>
</evidence>
<dbReference type="EMBL" id="JAWDJX010000001">
    <property type="protein sequence ID" value="KAK3058658.1"/>
    <property type="molecule type" value="Genomic_DNA"/>
</dbReference>
<protein>
    <submittedName>
        <fullName evidence="1">Uncharacterized protein</fullName>
    </submittedName>
</protein>
<dbReference type="Proteomes" id="UP001271007">
    <property type="component" value="Unassembled WGS sequence"/>
</dbReference>